<reference evidence="2 3" key="1">
    <citation type="submission" date="2024-01" db="EMBL/GenBank/DDBJ databases">
        <title>The complete chloroplast genome sequence of Lithospermum erythrorhizon: insights into the phylogenetic relationship among Boraginaceae species and the maternal lineages of purple gromwells.</title>
        <authorList>
            <person name="Okada T."/>
            <person name="Watanabe K."/>
        </authorList>
    </citation>
    <scope>NUCLEOTIDE SEQUENCE [LARGE SCALE GENOMIC DNA]</scope>
</reference>
<dbReference type="Proteomes" id="UP001454036">
    <property type="component" value="Unassembled WGS sequence"/>
</dbReference>
<keyword evidence="3" id="KW-1185">Reference proteome</keyword>
<dbReference type="GO" id="GO:0000724">
    <property type="term" value="P:double-strand break repair via homologous recombination"/>
    <property type="evidence" value="ECO:0007669"/>
    <property type="project" value="InterPro"/>
</dbReference>
<sequence length="223" mass="24663">MASQIQCNYNSTLSESPLFFRHDPLQKQPTFLNFSYKSHGNLRLFVCSSSSENNNNNNNISPNNNNSNANSGMKKKGSGGSSSTAVSNSNYVVPMDNSSCITRPLGEILRDLNKRIPDNIIKIRDHGYDSTFIPWYQANRMLSFHAPGWCGEIRDVIFSDNGSVTVVYRVTIRGSDGEAYRESTGTVSSADAHIVDPVAAAEEIAFCRACARFGLGLYLYHEE</sequence>
<evidence type="ECO:0008006" key="4">
    <source>
        <dbReference type="Google" id="ProtNLM"/>
    </source>
</evidence>
<gene>
    <name evidence="2" type="ORF">LIER_03706</name>
</gene>
<feature type="region of interest" description="Disordered" evidence="1">
    <location>
        <begin position="55"/>
        <end position="85"/>
    </location>
</feature>
<dbReference type="PANTHER" id="PTHR34050">
    <property type="entry name" value="DNA REPAIR RAD52-LIKE PROTEIN 2, CHLOROPLASTIC"/>
    <property type="match status" value="1"/>
</dbReference>
<accession>A0AAV3NUI6</accession>
<name>A0AAV3NUI6_LITER</name>
<organism evidence="2 3">
    <name type="scientific">Lithospermum erythrorhizon</name>
    <name type="common">Purple gromwell</name>
    <name type="synonym">Lithospermum officinale var. erythrorhizon</name>
    <dbReference type="NCBI Taxonomy" id="34254"/>
    <lineage>
        <taxon>Eukaryota</taxon>
        <taxon>Viridiplantae</taxon>
        <taxon>Streptophyta</taxon>
        <taxon>Embryophyta</taxon>
        <taxon>Tracheophyta</taxon>
        <taxon>Spermatophyta</taxon>
        <taxon>Magnoliopsida</taxon>
        <taxon>eudicotyledons</taxon>
        <taxon>Gunneridae</taxon>
        <taxon>Pentapetalae</taxon>
        <taxon>asterids</taxon>
        <taxon>lamiids</taxon>
        <taxon>Boraginales</taxon>
        <taxon>Boraginaceae</taxon>
        <taxon>Boraginoideae</taxon>
        <taxon>Lithospermeae</taxon>
        <taxon>Lithospermum</taxon>
    </lineage>
</organism>
<dbReference type="PANTHER" id="PTHR34050:SF3">
    <property type="entry name" value="DNA REPAIR RAD52-LIKE PROTEIN 2, CHLOROPLASTIC"/>
    <property type="match status" value="1"/>
</dbReference>
<feature type="compositionally biased region" description="Low complexity" evidence="1">
    <location>
        <begin position="55"/>
        <end position="72"/>
    </location>
</feature>
<dbReference type="EMBL" id="BAABME010000453">
    <property type="protein sequence ID" value="GAA0142909.1"/>
    <property type="molecule type" value="Genomic_DNA"/>
</dbReference>
<dbReference type="InterPro" id="IPR037489">
    <property type="entry name" value="RAD52-like"/>
</dbReference>
<protein>
    <recommendedName>
        <fullName evidence="4">DNA repair RAD52-like protein 2, chloroplastic</fullName>
    </recommendedName>
</protein>
<proteinExistence type="predicted"/>
<comment type="caution">
    <text evidence="2">The sequence shown here is derived from an EMBL/GenBank/DDBJ whole genome shotgun (WGS) entry which is preliminary data.</text>
</comment>
<dbReference type="AlphaFoldDB" id="A0AAV3NUI6"/>
<evidence type="ECO:0000313" key="2">
    <source>
        <dbReference type="EMBL" id="GAA0142909.1"/>
    </source>
</evidence>
<evidence type="ECO:0000313" key="3">
    <source>
        <dbReference type="Proteomes" id="UP001454036"/>
    </source>
</evidence>
<evidence type="ECO:0000256" key="1">
    <source>
        <dbReference type="SAM" id="MobiDB-lite"/>
    </source>
</evidence>
<dbReference type="GO" id="GO:0003677">
    <property type="term" value="F:DNA binding"/>
    <property type="evidence" value="ECO:0007669"/>
    <property type="project" value="InterPro"/>
</dbReference>